<accession>A0ABX0YJE2</accession>
<sequence length="120" mass="13257">MGLKDLVRKPDQVEVSARATEEAAEAFIAGAPLSAKPKIKLKRKKAPTFVRTTFSLSKDINIKIDKMTLMPSEFKVTRSDVVRAAIIAMRKLGKAEIIALLEATSKAEPLVSRDPDEEYD</sequence>
<evidence type="ECO:0000313" key="1">
    <source>
        <dbReference type="EMBL" id="NJP03586.1"/>
    </source>
</evidence>
<organism evidence="1 2">
    <name type="scientific">Pseudomonas quercus</name>
    <dbReference type="NCBI Taxonomy" id="2722792"/>
    <lineage>
        <taxon>Bacteria</taxon>
        <taxon>Pseudomonadati</taxon>
        <taxon>Pseudomonadota</taxon>
        <taxon>Gammaproteobacteria</taxon>
        <taxon>Pseudomonadales</taxon>
        <taxon>Pseudomonadaceae</taxon>
        <taxon>Pseudomonas</taxon>
    </lineage>
</organism>
<comment type="caution">
    <text evidence="1">The sequence shown here is derived from an EMBL/GenBank/DDBJ whole genome shotgun (WGS) entry which is preliminary data.</text>
</comment>
<dbReference type="Proteomes" id="UP000746535">
    <property type="component" value="Unassembled WGS sequence"/>
</dbReference>
<protein>
    <submittedName>
        <fullName evidence="1">Uncharacterized protein</fullName>
    </submittedName>
</protein>
<evidence type="ECO:0000313" key="2">
    <source>
        <dbReference type="Proteomes" id="UP000746535"/>
    </source>
</evidence>
<dbReference type="EMBL" id="JAAVJI010000026">
    <property type="protein sequence ID" value="NJP03586.1"/>
    <property type="molecule type" value="Genomic_DNA"/>
</dbReference>
<dbReference type="RefSeq" id="WP_168086160.1">
    <property type="nucleotide sequence ID" value="NZ_JAAVJI010000026.1"/>
</dbReference>
<keyword evidence="2" id="KW-1185">Reference proteome</keyword>
<proteinExistence type="predicted"/>
<reference evidence="1 2" key="1">
    <citation type="submission" date="2020-03" db="EMBL/GenBank/DDBJ databases">
        <authorList>
            <person name="Wang L."/>
            <person name="He N."/>
            <person name="Li Y."/>
            <person name="Fang Y."/>
            <person name="Zhang F."/>
        </authorList>
    </citation>
    <scope>NUCLEOTIDE SEQUENCE [LARGE SCALE GENOMIC DNA]</scope>
    <source>
        <strain evidence="2">hsmgli-8</strain>
    </source>
</reference>
<gene>
    <name evidence="1" type="ORF">HBH25_22430</name>
</gene>
<name>A0ABX0YJE2_9PSED</name>